<dbReference type="InterPro" id="IPR004358">
    <property type="entry name" value="Sig_transdc_His_kin-like_C"/>
</dbReference>
<dbReference type="RefSeq" id="WP_245759608.1">
    <property type="nucleotide sequence ID" value="NZ_FOYI01000005.1"/>
</dbReference>
<dbReference type="CDD" id="cd06225">
    <property type="entry name" value="HAMP"/>
    <property type="match status" value="1"/>
</dbReference>
<name>A0A1I6DT58_9RHOB</name>
<dbReference type="SMART" id="SM00388">
    <property type="entry name" value="HisKA"/>
    <property type="match status" value="1"/>
</dbReference>
<dbReference type="PANTHER" id="PTHR43711">
    <property type="entry name" value="TWO-COMPONENT HISTIDINE KINASE"/>
    <property type="match status" value="1"/>
</dbReference>
<dbReference type="Gene3D" id="6.10.340.10">
    <property type="match status" value="1"/>
</dbReference>
<dbReference type="PROSITE" id="PS50109">
    <property type="entry name" value="HIS_KIN"/>
    <property type="match status" value="1"/>
</dbReference>
<dbReference type="AlphaFoldDB" id="A0A1I6DT58"/>
<keyword evidence="9" id="KW-0472">Membrane</keyword>
<feature type="transmembrane region" description="Helical" evidence="9">
    <location>
        <begin position="192"/>
        <end position="214"/>
    </location>
</feature>
<dbReference type="EC" id="2.7.13.3" evidence="3"/>
<dbReference type="InterPro" id="IPR003594">
    <property type="entry name" value="HATPase_dom"/>
</dbReference>
<dbReference type="InterPro" id="IPR003660">
    <property type="entry name" value="HAMP_dom"/>
</dbReference>
<dbReference type="InterPro" id="IPR036097">
    <property type="entry name" value="HisK_dim/P_sf"/>
</dbReference>
<dbReference type="STRING" id="871652.SAMN04515673_10578"/>
<keyword evidence="6" id="KW-0418">Kinase</keyword>
<proteinExistence type="predicted"/>
<dbReference type="SUPFAM" id="SSF47384">
    <property type="entry name" value="Homodimeric domain of signal transducing histidine kinase"/>
    <property type="match status" value="1"/>
</dbReference>
<sequence length="528" mass="57242">MRGPLVSLKTRLGLGAAALGLVALLAAGITISGHDMVARRITASLDSEQRIAQYAELSTQVSSLIIVATEAVQTGLAPATRAARLAPIERQITATFSRLRDNLETAVSEAQSLGLDEQSRRATQSLGLARMEAQLQSTMTGLTAETTDRDRLKGYIDSFARGFDPLLNGVINEERRRRFEIIAGIAELRGRLIALALSVSAATLLLLALAYLGLLRPLFRRLDLLRGAAQRVGREDFAIALPEGRGDEIDVLFAETNRMAGALAERQAHVDAEWTQLNQTIAERTEALRNAVTELAEIDENRRRFFADISHELRTPLTVILMETEIGAKGANDPAESFNTIRARALRLNRRIDDLLRIARSESGALELEAEPIDLGQILDDAVADMRPQIDSAGMVLTVLKESETDAVGDANWLRQIVCGLIQNACRHARSSGKLQLEAGSRGKQARLSVIDAGPGIAPEDREEIFDRFRQGRSAARSEGFGIGLAFARWVVEQQGGTIALDSPAPDGDGNGTRVTITLPRPDPGTMP</sequence>
<feature type="domain" description="Histidine kinase" evidence="10">
    <location>
        <begin position="308"/>
        <end position="523"/>
    </location>
</feature>
<feature type="transmembrane region" description="Helical" evidence="9">
    <location>
        <begin position="12"/>
        <end position="31"/>
    </location>
</feature>
<dbReference type="Gene3D" id="1.10.287.130">
    <property type="match status" value="1"/>
</dbReference>
<dbReference type="Pfam" id="PF00512">
    <property type="entry name" value="HisKA"/>
    <property type="match status" value="1"/>
</dbReference>
<dbReference type="Pfam" id="PF02518">
    <property type="entry name" value="HATPase_c"/>
    <property type="match status" value="1"/>
</dbReference>
<dbReference type="SUPFAM" id="SSF55874">
    <property type="entry name" value="ATPase domain of HSP90 chaperone/DNA topoisomerase II/histidine kinase"/>
    <property type="match status" value="1"/>
</dbReference>
<dbReference type="GO" id="GO:0016020">
    <property type="term" value="C:membrane"/>
    <property type="evidence" value="ECO:0007669"/>
    <property type="project" value="UniProtKB-SubCell"/>
</dbReference>
<dbReference type="GO" id="GO:0000155">
    <property type="term" value="F:phosphorelay sensor kinase activity"/>
    <property type="evidence" value="ECO:0007669"/>
    <property type="project" value="InterPro"/>
</dbReference>
<evidence type="ECO:0000256" key="2">
    <source>
        <dbReference type="ARBA" id="ARBA00004370"/>
    </source>
</evidence>
<evidence type="ECO:0000256" key="6">
    <source>
        <dbReference type="ARBA" id="ARBA00022777"/>
    </source>
</evidence>
<evidence type="ECO:0000256" key="8">
    <source>
        <dbReference type="SAM" id="MobiDB-lite"/>
    </source>
</evidence>
<evidence type="ECO:0000256" key="7">
    <source>
        <dbReference type="ARBA" id="ARBA00023012"/>
    </source>
</evidence>
<dbReference type="PRINTS" id="PR00344">
    <property type="entry name" value="BCTRLSENSOR"/>
</dbReference>
<keyword evidence="5" id="KW-0808">Transferase</keyword>
<reference evidence="12 13" key="1">
    <citation type="submission" date="2016-10" db="EMBL/GenBank/DDBJ databases">
        <authorList>
            <person name="de Groot N.N."/>
        </authorList>
    </citation>
    <scope>NUCLEOTIDE SEQUENCE [LARGE SCALE GENOMIC DNA]</scope>
    <source>
        <strain evidence="13">KMM 9023,NRIC 0796,JCM 17311,KCTC 23692</strain>
    </source>
</reference>
<dbReference type="EMBL" id="FOYI01000005">
    <property type="protein sequence ID" value="SFR08498.1"/>
    <property type="molecule type" value="Genomic_DNA"/>
</dbReference>
<dbReference type="SMART" id="SM00304">
    <property type="entry name" value="HAMP"/>
    <property type="match status" value="1"/>
</dbReference>
<dbReference type="Proteomes" id="UP000199302">
    <property type="component" value="Unassembled WGS sequence"/>
</dbReference>
<dbReference type="SUPFAM" id="SSF158472">
    <property type="entry name" value="HAMP domain-like"/>
    <property type="match status" value="1"/>
</dbReference>
<feature type="region of interest" description="Disordered" evidence="8">
    <location>
        <begin position="499"/>
        <end position="528"/>
    </location>
</feature>
<keyword evidence="13" id="KW-1185">Reference proteome</keyword>
<evidence type="ECO:0000256" key="9">
    <source>
        <dbReference type="SAM" id="Phobius"/>
    </source>
</evidence>
<dbReference type="SMART" id="SM00387">
    <property type="entry name" value="HATPase_c"/>
    <property type="match status" value="1"/>
</dbReference>
<keyword evidence="7" id="KW-0902">Two-component regulatory system</keyword>
<feature type="domain" description="HAMP" evidence="11">
    <location>
        <begin position="216"/>
        <end position="268"/>
    </location>
</feature>
<keyword evidence="9" id="KW-0812">Transmembrane</keyword>
<comment type="catalytic activity">
    <reaction evidence="1">
        <text>ATP + protein L-histidine = ADP + protein N-phospho-L-histidine.</text>
        <dbReference type="EC" id="2.7.13.3"/>
    </reaction>
</comment>
<dbReference type="Gene3D" id="3.30.565.10">
    <property type="entry name" value="Histidine kinase-like ATPase, C-terminal domain"/>
    <property type="match status" value="1"/>
</dbReference>
<evidence type="ECO:0000259" key="11">
    <source>
        <dbReference type="PROSITE" id="PS50885"/>
    </source>
</evidence>
<comment type="subcellular location">
    <subcellularLocation>
        <location evidence="2">Membrane</location>
    </subcellularLocation>
</comment>
<dbReference type="PANTHER" id="PTHR43711:SF1">
    <property type="entry name" value="HISTIDINE KINASE 1"/>
    <property type="match status" value="1"/>
</dbReference>
<evidence type="ECO:0000256" key="4">
    <source>
        <dbReference type="ARBA" id="ARBA00022553"/>
    </source>
</evidence>
<dbReference type="InterPro" id="IPR036890">
    <property type="entry name" value="HATPase_C_sf"/>
</dbReference>
<dbReference type="CDD" id="cd00082">
    <property type="entry name" value="HisKA"/>
    <property type="match status" value="1"/>
</dbReference>
<evidence type="ECO:0000256" key="3">
    <source>
        <dbReference type="ARBA" id="ARBA00012438"/>
    </source>
</evidence>
<protein>
    <recommendedName>
        <fullName evidence="3">histidine kinase</fullName>
        <ecNumber evidence="3">2.7.13.3</ecNumber>
    </recommendedName>
</protein>
<keyword evidence="4" id="KW-0597">Phosphoprotein</keyword>
<evidence type="ECO:0000259" key="10">
    <source>
        <dbReference type="PROSITE" id="PS50109"/>
    </source>
</evidence>
<evidence type="ECO:0000256" key="1">
    <source>
        <dbReference type="ARBA" id="ARBA00000085"/>
    </source>
</evidence>
<evidence type="ECO:0000313" key="12">
    <source>
        <dbReference type="EMBL" id="SFR08498.1"/>
    </source>
</evidence>
<accession>A0A1I6DT58</accession>
<keyword evidence="9" id="KW-1133">Transmembrane helix</keyword>
<gene>
    <name evidence="12" type="ORF">SAMN04515673_10578</name>
</gene>
<dbReference type="PROSITE" id="PS50885">
    <property type="entry name" value="HAMP"/>
    <property type="match status" value="1"/>
</dbReference>
<evidence type="ECO:0000256" key="5">
    <source>
        <dbReference type="ARBA" id="ARBA00022679"/>
    </source>
</evidence>
<dbReference type="InterPro" id="IPR003661">
    <property type="entry name" value="HisK_dim/P_dom"/>
</dbReference>
<dbReference type="InterPro" id="IPR050736">
    <property type="entry name" value="Sensor_HK_Regulatory"/>
</dbReference>
<evidence type="ECO:0000313" key="13">
    <source>
        <dbReference type="Proteomes" id="UP000199302"/>
    </source>
</evidence>
<organism evidence="12 13">
    <name type="scientific">Poseidonocella sedimentorum</name>
    <dbReference type="NCBI Taxonomy" id="871652"/>
    <lineage>
        <taxon>Bacteria</taxon>
        <taxon>Pseudomonadati</taxon>
        <taxon>Pseudomonadota</taxon>
        <taxon>Alphaproteobacteria</taxon>
        <taxon>Rhodobacterales</taxon>
        <taxon>Roseobacteraceae</taxon>
        <taxon>Poseidonocella</taxon>
    </lineage>
</organism>
<dbReference type="InterPro" id="IPR005467">
    <property type="entry name" value="His_kinase_dom"/>
</dbReference>